<evidence type="ECO:0000313" key="2">
    <source>
        <dbReference type="Proteomes" id="UP000219914"/>
    </source>
</evidence>
<comment type="caution">
    <text evidence="1">The sequence shown here is derived from an EMBL/GenBank/DDBJ whole genome shotgun (WGS) entry which is preliminary data.</text>
</comment>
<keyword evidence="2" id="KW-1185">Reference proteome</keyword>
<organism evidence="1 2">
    <name type="scientific">Rhizobium hidalgonense</name>
    <dbReference type="NCBI Taxonomy" id="1538159"/>
    <lineage>
        <taxon>Bacteria</taxon>
        <taxon>Pseudomonadati</taxon>
        <taxon>Pseudomonadota</taxon>
        <taxon>Alphaproteobacteria</taxon>
        <taxon>Hyphomicrobiales</taxon>
        <taxon>Rhizobiaceae</taxon>
        <taxon>Rhizobium/Agrobacterium group</taxon>
        <taxon>Rhizobium</taxon>
    </lineage>
</organism>
<name>A0ABX4JJQ7_9HYPH</name>
<accession>A0ABX4JJQ7</accession>
<dbReference type="EMBL" id="NWSY01000084">
    <property type="protein sequence ID" value="PDT19017.1"/>
    <property type="molecule type" value="Genomic_DNA"/>
</dbReference>
<gene>
    <name evidence="1" type="ORF">CO674_35530</name>
</gene>
<protein>
    <submittedName>
        <fullName evidence="1">Transcriptional regulator</fullName>
    </submittedName>
</protein>
<reference evidence="1 2" key="1">
    <citation type="submission" date="2017-09" db="EMBL/GenBank/DDBJ databases">
        <title>Comparative genomics of rhizobia isolated from Phaseolus vulgaris in China.</title>
        <authorList>
            <person name="Tong W."/>
        </authorList>
    </citation>
    <scope>NUCLEOTIDE SEQUENCE [LARGE SCALE GENOMIC DNA]</scope>
    <source>
        <strain evidence="1 2">FH14</strain>
    </source>
</reference>
<feature type="non-terminal residue" evidence="1">
    <location>
        <position position="1"/>
    </location>
</feature>
<dbReference type="Proteomes" id="UP000219914">
    <property type="component" value="Unassembled WGS sequence"/>
</dbReference>
<evidence type="ECO:0000313" key="1">
    <source>
        <dbReference type="EMBL" id="PDT19017.1"/>
    </source>
</evidence>
<proteinExistence type="predicted"/>
<sequence>PRVRSRVVALVSSIVDEEMEEQKDVSP</sequence>